<dbReference type="PROSITE" id="PS51257">
    <property type="entry name" value="PROKAR_LIPOPROTEIN"/>
    <property type="match status" value="1"/>
</dbReference>
<dbReference type="InterPro" id="IPR021730">
    <property type="entry name" value="YdbH"/>
</dbReference>
<dbReference type="EMBL" id="CP047423">
    <property type="protein sequence ID" value="QPD04268.1"/>
    <property type="molecule type" value="Genomic_DNA"/>
</dbReference>
<dbReference type="InterPro" id="IPR001763">
    <property type="entry name" value="Rhodanese-like_dom"/>
</dbReference>
<organism evidence="2 3">
    <name type="scientific">Candidatus Nitrospira kreftii</name>
    <dbReference type="NCBI Taxonomy" id="2652173"/>
    <lineage>
        <taxon>Bacteria</taxon>
        <taxon>Pseudomonadati</taxon>
        <taxon>Nitrospirota</taxon>
        <taxon>Nitrospiria</taxon>
        <taxon>Nitrospirales</taxon>
        <taxon>Nitrospiraceae</taxon>
        <taxon>Nitrospira</taxon>
    </lineage>
</organism>
<reference evidence="2 3" key="1">
    <citation type="journal article" date="2020" name="ISME J.">
        <title>Enrichment and physiological characterization of a novel comammox Nitrospira indicates ammonium inhibition of complete nitrification.</title>
        <authorList>
            <person name="Sakoula D."/>
            <person name="Koch H."/>
            <person name="Frank J."/>
            <person name="Jetten M.S.M."/>
            <person name="van Kessel M.A.H.J."/>
            <person name="Lucker S."/>
        </authorList>
    </citation>
    <scope>NUCLEOTIDE SEQUENCE [LARGE SCALE GENOMIC DNA]</scope>
    <source>
        <strain evidence="2">Comreactor17</strain>
    </source>
</reference>
<feature type="domain" description="Rhodanese" evidence="1">
    <location>
        <begin position="29"/>
        <end position="62"/>
    </location>
</feature>
<sequence length="929" mass="100830">MLTQRYQVAVLFGLVVITGCYLLLPLGASYVLAESLRNRGYSNVILQLGYPGWKQLHIPVVSFQENLSGERLIVSLMNVEIRYDLSQLLQGHVSRIVLREAAIQVLNAPSMGSFTEDNRRIDKTDHEQSPWSWLTAGDLLQSVPILPFDELQLDHLTIFREQATGPLRRVTITGSLTYSGAELGGHLSFRGLDTASYGLVVVGNSASTWSAILASQRPQATPILAWQSQAHPSGSQVQITGRLQVNVQELAPFIALMVPIGPELEKVTGHIAIDWAGKADTETTLNTLKQDAQTHVEGNIRVNATLPALKGIAKDIAIAYEGTFGGNASQLEWSLSPGVLLTATVNTQPQIIPEMIRLILPLGDQPVRMENTKPVQGTLYWRETPIRMIVQGPLLVTYGESLGSLVARFQSTRAEGMGSELVLAEGTYDLAGVLPKAVTEVFSAKEAMGGVRGVVKMSRTQIAGVLSPRSSVTMKQIGRGTTNIPGLTLELSEPMTVDCNLTALNCDGGPMIATIHAPMVKINGRNVHTSHGLLRFEHIHARGSEWEAEGTVSLDGVRLDSGSWAISPSMWAVQFAADQTKINANLRIDLPTRAEIMTGRIEQPLQGKSGRFHGTIGPITFNDAEGRLSKIITGLSPSTDIVEGTFSMTADASWSGGLGTSMSGMRLTSTDAKVVGEKLSGYHSDYIVKSLSTTMALHIDESDSVSMMQPASIFVTSMRSGLEISNLAALYQIRWPFTNTLPVINVKDFQCDVLGGRVTNPGLVVDLDTPLFSTTFSLHKLDLAKVLSMEQQRGLHGTGTLNGTVPVTFTPSGAVVKDGRIEAQPPGGVLRYISATEPSKDVSESGRNLQFVQQALNNFHYTLLRVGLKYEESGMLDLSARLEGKNPDLTNTPPIHFNLTVQEHIPTLLKSLRLVDEIRGSIERKYGRL</sequence>
<gene>
    <name evidence="2" type="ORF">Nkreftii_002042</name>
</gene>
<dbReference type="AlphaFoldDB" id="A0A7S8FEB8"/>
<accession>A0A7S8FEB8</accession>
<dbReference type="Pfam" id="PF11739">
    <property type="entry name" value="YdbH-like"/>
    <property type="match status" value="1"/>
</dbReference>
<name>A0A7S8FEB8_9BACT</name>
<dbReference type="PROSITE" id="PS50206">
    <property type="entry name" value="RHODANESE_3"/>
    <property type="match status" value="1"/>
</dbReference>
<dbReference type="Proteomes" id="UP000593737">
    <property type="component" value="Chromosome"/>
</dbReference>
<evidence type="ECO:0000313" key="3">
    <source>
        <dbReference type="Proteomes" id="UP000593737"/>
    </source>
</evidence>
<evidence type="ECO:0000313" key="2">
    <source>
        <dbReference type="EMBL" id="QPD04268.1"/>
    </source>
</evidence>
<protein>
    <recommendedName>
        <fullName evidence="1">Rhodanese domain-containing protein</fullName>
    </recommendedName>
</protein>
<proteinExistence type="predicted"/>
<dbReference type="KEGG" id="nkf:Nkreftii_002042"/>
<evidence type="ECO:0000259" key="1">
    <source>
        <dbReference type="PROSITE" id="PS50206"/>
    </source>
</evidence>